<protein>
    <submittedName>
        <fullName evidence="1">Uncharacterized protein</fullName>
    </submittedName>
</protein>
<keyword evidence="2" id="KW-1185">Reference proteome</keyword>
<reference evidence="1 2" key="1">
    <citation type="journal article" date="2014" name="PLoS Genet.">
        <title>Phylogenetically driven sequencing of extremely halophilic archaea reveals strategies for static and dynamic osmo-response.</title>
        <authorList>
            <person name="Becker E.A."/>
            <person name="Seitzer P.M."/>
            <person name="Tritt A."/>
            <person name="Larsen D."/>
            <person name="Krusor M."/>
            <person name="Yao A.I."/>
            <person name="Wu D."/>
            <person name="Madern D."/>
            <person name="Eisen J.A."/>
            <person name="Darling A.E."/>
            <person name="Facciotti M.T."/>
        </authorList>
    </citation>
    <scope>NUCLEOTIDE SEQUENCE [LARGE SCALE GENOMIC DNA]</scope>
    <source>
        <strain evidence="2">ATCC 33959 / DSM 4427 / JCM 8863 / NBRC 102184 / NCIMB 2188 / Ma 2.38</strain>
    </source>
</reference>
<organism evidence="1 2">
    <name type="scientific">Haloferax gibbonsii (strain ATCC 33959 / DSM 4427 / JCM 8863 / NBRC 102184 / NCIMB 2188 / Ma 2.38)</name>
    <dbReference type="NCBI Taxonomy" id="1227459"/>
    <lineage>
        <taxon>Archaea</taxon>
        <taxon>Methanobacteriati</taxon>
        <taxon>Methanobacteriota</taxon>
        <taxon>Stenosarchaea group</taxon>
        <taxon>Halobacteria</taxon>
        <taxon>Halobacteriales</taxon>
        <taxon>Haloferacaceae</taxon>
        <taxon>Haloferax</taxon>
    </lineage>
</organism>
<name>M0HP91_HALGM</name>
<dbReference type="AlphaFoldDB" id="M0HP91"/>
<accession>M0HP91</accession>
<sequence>MRNVEQQQAGVVPNWRRPFSTVVVRSIDSLGSVSECVTNRTGVYRDRPASRVHVVTQHQHDLATADGRPVHVARRTTGRRRDDFERLGMVGRHHRPFQVCSSEWWIRTDWEIL</sequence>
<dbReference type="EMBL" id="AOLJ01000007">
    <property type="protein sequence ID" value="ELZ84924.1"/>
    <property type="molecule type" value="Genomic_DNA"/>
</dbReference>
<proteinExistence type="predicted"/>
<gene>
    <name evidence="1" type="ORF">C454_02810</name>
</gene>
<evidence type="ECO:0000313" key="1">
    <source>
        <dbReference type="EMBL" id="ELZ84924.1"/>
    </source>
</evidence>
<comment type="caution">
    <text evidence="1">The sequence shown here is derived from an EMBL/GenBank/DDBJ whole genome shotgun (WGS) entry which is preliminary data.</text>
</comment>
<dbReference type="Proteomes" id="UP000011571">
    <property type="component" value="Unassembled WGS sequence"/>
</dbReference>
<evidence type="ECO:0000313" key="2">
    <source>
        <dbReference type="Proteomes" id="UP000011571"/>
    </source>
</evidence>